<protein>
    <submittedName>
        <fullName evidence="1">Uncharacterized protein</fullName>
    </submittedName>
</protein>
<gene>
    <name evidence="1" type="ORF">FB45DRAFT_1102836</name>
</gene>
<comment type="caution">
    <text evidence="1">The sequence shown here is derived from an EMBL/GenBank/DDBJ whole genome shotgun (WGS) entry which is preliminary data.</text>
</comment>
<name>A0AAD7CH01_9AGAR</name>
<sequence length="409" mass="46635">MHMRDEFSSRPFSTTLPMPGDIAIVLEHLRACSWPPEAEEPDSLTSAAVSNWRITSIPVVHFSPPSNCSKRSSTCFGGLAPKSTFLNLLGRLLERSGTCPLTIEVSVVDLFPAANRALQMLIEHAGRWENVCGPLETFRNLGELSLLEVLMLADDEHDESDVVVFEAAPRLKNFQFLGKARRIPANIPWSQLEEFFYEPILEDVTHLFDSMNLIPRITNRTKSLLYLDVEAIDAPVTLPPIVSDFSSLYLVLYARKDDIKIPRFFFRVCESLIAGQLLAETLTELQIEMRIADEELIQCLGTLPLLNRLLVSDLGTQAWSENVLVTDNLLRRFRFADDVYWDFLVSCLESGKKPEEPFQARLFWLDSEERRLSSEIRARIHALVSQRLLGFDMGRDTYEVQLQEEKEEE</sequence>
<keyword evidence="2" id="KW-1185">Reference proteome</keyword>
<reference evidence="1" key="1">
    <citation type="submission" date="2023-03" db="EMBL/GenBank/DDBJ databases">
        <title>Massive genome expansion in bonnet fungi (Mycena s.s.) driven by repeated elements and novel gene families across ecological guilds.</title>
        <authorList>
            <consortium name="Lawrence Berkeley National Laboratory"/>
            <person name="Harder C.B."/>
            <person name="Miyauchi S."/>
            <person name="Viragh M."/>
            <person name="Kuo A."/>
            <person name="Thoen E."/>
            <person name="Andreopoulos B."/>
            <person name="Lu D."/>
            <person name="Skrede I."/>
            <person name="Drula E."/>
            <person name="Henrissat B."/>
            <person name="Morin E."/>
            <person name="Kohler A."/>
            <person name="Barry K."/>
            <person name="LaButti K."/>
            <person name="Morin E."/>
            <person name="Salamov A."/>
            <person name="Lipzen A."/>
            <person name="Mereny Z."/>
            <person name="Hegedus B."/>
            <person name="Baldrian P."/>
            <person name="Stursova M."/>
            <person name="Weitz H."/>
            <person name="Taylor A."/>
            <person name="Grigoriev I.V."/>
            <person name="Nagy L.G."/>
            <person name="Martin F."/>
            <person name="Kauserud H."/>
        </authorList>
    </citation>
    <scope>NUCLEOTIDE SEQUENCE</scope>
    <source>
        <strain evidence="1">9284</strain>
    </source>
</reference>
<proteinExistence type="predicted"/>
<evidence type="ECO:0000313" key="2">
    <source>
        <dbReference type="Proteomes" id="UP001221142"/>
    </source>
</evidence>
<evidence type="ECO:0000313" key="1">
    <source>
        <dbReference type="EMBL" id="KAJ7648121.1"/>
    </source>
</evidence>
<organism evidence="1 2">
    <name type="scientific">Roridomyces roridus</name>
    <dbReference type="NCBI Taxonomy" id="1738132"/>
    <lineage>
        <taxon>Eukaryota</taxon>
        <taxon>Fungi</taxon>
        <taxon>Dikarya</taxon>
        <taxon>Basidiomycota</taxon>
        <taxon>Agaricomycotina</taxon>
        <taxon>Agaricomycetes</taxon>
        <taxon>Agaricomycetidae</taxon>
        <taxon>Agaricales</taxon>
        <taxon>Marasmiineae</taxon>
        <taxon>Mycenaceae</taxon>
        <taxon>Roridomyces</taxon>
    </lineage>
</organism>
<accession>A0AAD7CH01</accession>
<dbReference type="Proteomes" id="UP001221142">
    <property type="component" value="Unassembled WGS sequence"/>
</dbReference>
<dbReference type="AlphaFoldDB" id="A0AAD7CH01"/>
<dbReference type="EMBL" id="JARKIF010000002">
    <property type="protein sequence ID" value="KAJ7648121.1"/>
    <property type="molecule type" value="Genomic_DNA"/>
</dbReference>